<evidence type="ECO:0000256" key="2">
    <source>
        <dbReference type="ARBA" id="ARBA00022692"/>
    </source>
</evidence>
<evidence type="ECO:0000256" key="6">
    <source>
        <dbReference type="ARBA" id="ARBA00023136"/>
    </source>
</evidence>
<dbReference type="PANTHER" id="PTHR21382">
    <property type="entry name" value="NADH-UBIQUINONE OXIDOREDUCTASE SUBUNIT"/>
    <property type="match status" value="1"/>
</dbReference>
<dbReference type="STRING" id="61424.A0A2T9Z0N1"/>
<keyword evidence="3" id="KW-0999">Mitochondrion inner membrane</keyword>
<evidence type="ECO:0000256" key="4">
    <source>
        <dbReference type="ARBA" id="ARBA00022989"/>
    </source>
</evidence>
<proteinExistence type="predicted"/>
<reference evidence="7 8" key="1">
    <citation type="journal article" date="2018" name="MBio">
        <title>Comparative Genomics Reveals the Core Gene Toolbox for the Fungus-Insect Symbiosis.</title>
        <authorList>
            <person name="Wang Y."/>
            <person name="Stata M."/>
            <person name="Wang W."/>
            <person name="Stajich J.E."/>
            <person name="White M.M."/>
            <person name="Moncalvo J.M."/>
        </authorList>
    </citation>
    <scope>NUCLEOTIDE SEQUENCE [LARGE SCALE GENOMIC DNA]</scope>
    <source>
        <strain evidence="7 8">AUS-77-4</strain>
    </source>
</reference>
<keyword evidence="6" id="KW-0472">Membrane</keyword>
<keyword evidence="5" id="KW-0496">Mitochondrion</keyword>
<keyword evidence="2" id="KW-0812">Transmembrane</keyword>
<dbReference type="GO" id="GO:0045271">
    <property type="term" value="C:respiratory chain complex I"/>
    <property type="evidence" value="ECO:0007669"/>
    <property type="project" value="InterPro"/>
</dbReference>
<name>A0A2T9Z0N1_9FUNG</name>
<accession>A0A2T9Z0N1</accession>
<protein>
    <submittedName>
        <fullName evidence="7">Uncharacterized protein</fullName>
    </submittedName>
</protein>
<dbReference type="EMBL" id="MBFT01000090">
    <property type="protein sequence ID" value="PVU98084.1"/>
    <property type="molecule type" value="Genomic_DNA"/>
</dbReference>
<evidence type="ECO:0000256" key="3">
    <source>
        <dbReference type="ARBA" id="ARBA00022792"/>
    </source>
</evidence>
<dbReference type="OrthoDB" id="1913277at2759"/>
<evidence type="ECO:0000313" key="8">
    <source>
        <dbReference type="Proteomes" id="UP000245699"/>
    </source>
</evidence>
<comment type="caution">
    <text evidence="7">The sequence shown here is derived from an EMBL/GenBank/DDBJ whole genome shotgun (WGS) entry which is preliminary data.</text>
</comment>
<dbReference type="Pfam" id="PF02466">
    <property type="entry name" value="Tim17"/>
    <property type="match status" value="1"/>
</dbReference>
<comment type="subcellular location">
    <subcellularLocation>
        <location evidence="1">Mitochondrion inner membrane</location>
        <topology evidence="1">Multi-pass membrane protein</topology>
    </subcellularLocation>
</comment>
<dbReference type="PANTHER" id="PTHR21382:SF1">
    <property type="entry name" value="NADH DEHYDROGENASE [UBIQUINONE] 1 ALPHA SUBCOMPLEX SUBUNIT 11"/>
    <property type="match status" value="1"/>
</dbReference>
<keyword evidence="4" id="KW-1133">Transmembrane helix</keyword>
<evidence type="ECO:0000313" key="7">
    <source>
        <dbReference type="EMBL" id="PVU98084.1"/>
    </source>
</evidence>
<dbReference type="Proteomes" id="UP000245699">
    <property type="component" value="Unassembled WGS sequence"/>
</dbReference>
<dbReference type="AlphaFoldDB" id="A0A2T9Z0N1"/>
<sequence>MSHSDSWVTEAAKFSLIGGGLGLLTSALQNSLQTHNAGAIGVLSRTGSTIGYFAVMGGVFAGTRGLSADLRGKHDHWNTAAAGCLAGFIAGIRKRSIPAGIGACVFMGGALGTYEYLGGINGKIAELSPEEREKVKKSFLVPSEPSQN</sequence>
<gene>
    <name evidence="7" type="ORF">BB559_001781</name>
</gene>
<dbReference type="GO" id="GO:0006120">
    <property type="term" value="P:mitochondrial electron transport, NADH to ubiquinone"/>
    <property type="evidence" value="ECO:0007669"/>
    <property type="project" value="InterPro"/>
</dbReference>
<keyword evidence="8" id="KW-1185">Reference proteome</keyword>
<dbReference type="InterPro" id="IPR039205">
    <property type="entry name" value="NDUFA11"/>
</dbReference>
<organism evidence="7 8">
    <name type="scientific">Furculomyces boomerangus</name>
    <dbReference type="NCBI Taxonomy" id="61424"/>
    <lineage>
        <taxon>Eukaryota</taxon>
        <taxon>Fungi</taxon>
        <taxon>Fungi incertae sedis</taxon>
        <taxon>Zoopagomycota</taxon>
        <taxon>Kickxellomycotina</taxon>
        <taxon>Harpellomycetes</taxon>
        <taxon>Harpellales</taxon>
        <taxon>Harpellaceae</taxon>
        <taxon>Furculomyces</taxon>
    </lineage>
</organism>
<dbReference type="GO" id="GO:0005743">
    <property type="term" value="C:mitochondrial inner membrane"/>
    <property type="evidence" value="ECO:0007669"/>
    <property type="project" value="UniProtKB-SubCell"/>
</dbReference>
<evidence type="ECO:0000256" key="1">
    <source>
        <dbReference type="ARBA" id="ARBA00004448"/>
    </source>
</evidence>
<evidence type="ECO:0000256" key="5">
    <source>
        <dbReference type="ARBA" id="ARBA00023128"/>
    </source>
</evidence>